<dbReference type="SMART" id="SM00448">
    <property type="entry name" value="REC"/>
    <property type="match status" value="1"/>
</dbReference>
<evidence type="ECO:0000259" key="10">
    <source>
        <dbReference type="PROSITE" id="PS50110"/>
    </source>
</evidence>
<dbReference type="InterPro" id="IPR011006">
    <property type="entry name" value="CheY-like_superfamily"/>
</dbReference>
<protein>
    <recommendedName>
        <fullName evidence="1">Phosphate regulon transcriptional regulatory protein PhoB</fullName>
    </recommendedName>
</protein>
<dbReference type="SUPFAM" id="SSF52172">
    <property type="entry name" value="CheY-like"/>
    <property type="match status" value="1"/>
</dbReference>
<dbReference type="PROSITE" id="PS50110">
    <property type="entry name" value="RESPONSE_REGULATORY"/>
    <property type="match status" value="1"/>
</dbReference>
<dbReference type="Pfam" id="PF00072">
    <property type="entry name" value="Response_reg"/>
    <property type="match status" value="1"/>
</dbReference>
<sequence length="236" mass="26246">MPHLLLLEDDADIRLGLEEHLRREGFSVSGFGTGKEAMRHLAHGSAGTTARPDVVLLDLTLPDVDGLDVLRMIRADAKLRALPVVLVTARNEEIDRVLGLELGADDYISKPYSSRELVARIRAILRRASFLAPGEKPQHLTFGPISVDLDQHIARVDGTALELTRREFELLAYFLQNPRRVLSREKILQQVWGLEYLGESRTIDAHVRRVRAKLGEAASLIETVVGVGYRMGSVDA</sequence>
<feature type="domain" description="Response regulatory" evidence="10">
    <location>
        <begin position="3"/>
        <end position="125"/>
    </location>
</feature>
<keyword evidence="5 9" id="KW-0238">DNA-binding</keyword>
<evidence type="ECO:0000256" key="9">
    <source>
        <dbReference type="PROSITE-ProRule" id="PRU01091"/>
    </source>
</evidence>
<dbReference type="InterPro" id="IPR039420">
    <property type="entry name" value="WalR-like"/>
</dbReference>
<dbReference type="RefSeq" id="WP_243331097.1">
    <property type="nucleotide sequence ID" value="NZ_AP027081.1"/>
</dbReference>
<evidence type="ECO:0000313" key="13">
    <source>
        <dbReference type="Proteomes" id="UP001228113"/>
    </source>
</evidence>
<dbReference type="SMART" id="SM00862">
    <property type="entry name" value="Trans_reg_C"/>
    <property type="match status" value="1"/>
</dbReference>
<dbReference type="InterPro" id="IPR036388">
    <property type="entry name" value="WH-like_DNA-bd_sf"/>
</dbReference>
<dbReference type="Pfam" id="PF00486">
    <property type="entry name" value="Trans_reg_C"/>
    <property type="match status" value="1"/>
</dbReference>
<accession>A0AA48KDD0</accession>
<evidence type="ECO:0000256" key="3">
    <source>
        <dbReference type="ARBA" id="ARBA00023012"/>
    </source>
</evidence>
<dbReference type="InterPro" id="IPR016032">
    <property type="entry name" value="Sig_transdc_resp-reg_C-effctor"/>
</dbReference>
<evidence type="ECO:0000256" key="7">
    <source>
        <dbReference type="ARBA" id="ARBA00024735"/>
    </source>
</evidence>
<dbReference type="PROSITE" id="PS51755">
    <property type="entry name" value="OMPR_PHOB"/>
    <property type="match status" value="1"/>
</dbReference>
<dbReference type="Proteomes" id="UP001228113">
    <property type="component" value="Chromosome"/>
</dbReference>
<dbReference type="KEGG" id="msea:METESE_19130"/>
<evidence type="ECO:0000256" key="5">
    <source>
        <dbReference type="ARBA" id="ARBA00023125"/>
    </source>
</evidence>
<feature type="DNA-binding region" description="OmpR/PhoB-type" evidence="9">
    <location>
        <begin position="137"/>
        <end position="233"/>
    </location>
</feature>
<dbReference type="InterPro" id="IPR001789">
    <property type="entry name" value="Sig_transdc_resp-reg_receiver"/>
</dbReference>
<evidence type="ECO:0000259" key="11">
    <source>
        <dbReference type="PROSITE" id="PS51755"/>
    </source>
</evidence>
<keyword evidence="2 8" id="KW-0597">Phosphoprotein</keyword>
<dbReference type="GO" id="GO:0000976">
    <property type="term" value="F:transcription cis-regulatory region binding"/>
    <property type="evidence" value="ECO:0007669"/>
    <property type="project" value="TreeGrafter"/>
</dbReference>
<dbReference type="FunFam" id="1.10.10.10:FF:000018">
    <property type="entry name" value="DNA-binding response regulator ResD"/>
    <property type="match status" value="1"/>
</dbReference>
<evidence type="ECO:0000256" key="1">
    <source>
        <dbReference type="ARBA" id="ARBA00013332"/>
    </source>
</evidence>
<feature type="modified residue" description="4-aspartylphosphate" evidence="8">
    <location>
        <position position="58"/>
    </location>
</feature>
<gene>
    <name evidence="12" type="ORF">METESE_19130</name>
</gene>
<proteinExistence type="predicted"/>
<keyword evidence="4" id="KW-0805">Transcription regulation</keyword>
<dbReference type="PANTHER" id="PTHR48111:SF4">
    <property type="entry name" value="DNA-BINDING DUAL TRANSCRIPTIONAL REGULATOR OMPR"/>
    <property type="match status" value="1"/>
</dbReference>
<dbReference type="GO" id="GO:0005829">
    <property type="term" value="C:cytosol"/>
    <property type="evidence" value="ECO:0007669"/>
    <property type="project" value="TreeGrafter"/>
</dbReference>
<keyword evidence="6" id="KW-0804">Transcription</keyword>
<dbReference type="GO" id="GO:0000156">
    <property type="term" value="F:phosphorelay response regulator activity"/>
    <property type="evidence" value="ECO:0007669"/>
    <property type="project" value="TreeGrafter"/>
</dbReference>
<dbReference type="PANTHER" id="PTHR48111">
    <property type="entry name" value="REGULATOR OF RPOS"/>
    <property type="match status" value="1"/>
</dbReference>
<dbReference type="Gene3D" id="6.10.250.690">
    <property type="match status" value="1"/>
</dbReference>
<evidence type="ECO:0000313" key="12">
    <source>
        <dbReference type="EMBL" id="BDU76955.1"/>
    </source>
</evidence>
<evidence type="ECO:0000256" key="8">
    <source>
        <dbReference type="PROSITE-ProRule" id="PRU00169"/>
    </source>
</evidence>
<keyword evidence="13" id="KW-1185">Reference proteome</keyword>
<organism evidence="12 13">
    <name type="scientific">Mesoterricola sediminis</name>
    <dbReference type="NCBI Taxonomy" id="2927980"/>
    <lineage>
        <taxon>Bacteria</taxon>
        <taxon>Pseudomonadati</taxon>
        <taxon>Acidobacteriota</taxon>
        <taxon>Holophagae</taxon>
        <taxon>Holophagales</taxon>
        <taxon>Holophagaceae</taxon>
        <taxon>Mesoterricola</taxon>
    </lineage>
</organism>
<dbReference type="GO" id="GO:0032993">
    <property type="term" value="C:protein-DNA complex"/>
    <property type="evidence" value="ECO:0007669"/>
    <property type="project" value="TreeGrafter"/>
</dbReference>
<evidence type="ECO:0000256" key="4">
    <source>
        <dbReference type="ARBA" id="ARBA00023015"/>
    </source>
</evidence>
<dbReference type="InterPro" id="IPR001867">
    <property type="entry name" value="OmpR/PhoB-type_DNA-bd"/>
</dbReference>
<dbReference type="AlphaFoldDB" id="A0AA48KDD0"/>
<dbReference type="Gene3D" id="3.40.50.2300">
    <property type="match status" value="1"/>
</dbReference>
<feature type="domain" description="OmpR/PhoB-type" evidence="11">
    <location>
        <begin position="137"/>
        <end position="233"/>
    </location>
</feature>
<reference evidence="12" key="1">
    <citation type="journal article" date="2023" name="Int. J. Syst. Evol. Microbiol.">
        <title>Mesoterricola silvestris gen. nov., sp. nov., Mesoterricola sediminis sp. nov., Geothrix oryzae sp. nov., Geothrix edaphica sp. nov., Geothrix rubra sp. nov., and Geothrix limicola sp. nov., six novel members of Acidobacteriota isolated from soils.</title>
        <authorList>
            <person name="Itoh H."/>
            <person name="Sugisawa Y."/>
            <person name="Mise K."/>
            <person name="Xu Z."/>
            <person name="Kuniyasu M."/>
            <person name="Ushijima N."/>
            <person name="Kawano K."/>
            <person name="Kobayashi E."/>
            <person name="Shiratori Y."/>
            <person name="Masuda Y."/>
            <person name="Senoo K."/>
        </authorList>
    </citation>
    <scope>NUCLEOTIDE SEQUENCE</scope>
    <source>
        <strain evidence="12">W786</strain>
    </source>
</reference>
<name>A0AA48KDD0_9BACT</name>
<dbReference type="EMBL" id="AP027081">
    <property type="protein sequence ID" value="BDU76955.1"/>
    <property type="molecule type" value="Genomic_DNA"/>
</dbReference>
<keyword evidence="3" id="KW-0902">Two-component regulatory system</keyword>
<evidence type="ECO:0000256" key="2">
    <source>
        <dbReference type="ARBA" id="ARBA00022553"/>
    </source>
</evidence>
<dbReference type="Gene3D" id="1.10.10.10">
    <property type="entry name" value="Winged helix-like DNA-binding domain superfamily/Winged helix DNA-binding domain"/>
    <property type="match status" value="1"/>
</dbReference>
<dbReference type="GO" id="GO:0006355">
    <property type="term" value="P:regulation of DNA-templated transcription"/>
    <property type="evidence" value="ECO:0007669"/>
    <property type="project" value="InterPro"/>
</dbReference>
<comment type="function">
    <text evidence="7">This protein is a positive regulator for the phosphate regulon. Transcription of this operon is positively regulated by PhoB and PhoR when phosphate is limited.</text>
</comment>
<dbReference type="SUPFAM" id="SSF46894">
    <property type="entry name" value="C-terminal effector domain of the bipartite response regulators"/>
    <property type="match status" value="1"/>
</dbReference>
<evidence type="ECO:0000256" key="6">
    <source>
        <dbReference type="ARBA" id="ARBA00023163"/>
    </source>
</evidence>
<dbReference type="CDD" id="cd00383">
    <property type="entry name" value="trans_reg_C"/>
    <property type="match status" value="1"/>
</dbReference>